<dbReference type="KEGG" id="otd:J1M35_05735"/>
<keyword evidence="2" id="KW-1185">Reference proteome</keyword>
<reference evidence="1" key="1">
    <citation type="submission" date="2021-03" db="EMBL/GenBank/DDBJ databases">
        <title>Ottowia sp. 27C isolated from the cloaca of a Giant Asian pond turtle (Heosemys grandis).</title>
        <authorList>
            <person name="Spergser J."/>
            <person name="Busse H.-J."/>
        </authorList>
    </citation>
    <scope>NUCLEOTIDE SEQUENCE</scope>
    <source>
        <strain evidence="1">27C</strain>
    </source>
</reference>
<name>A0A975CIV4_9BURK</name>
<organism evidence="1 2">
    <name type="scientific">Ottowia testudinis</name>
    <dbReference type="NCBI Taxonomy" id="2816950"/>
    <lineage>
        <taxon>Bacteria</taxon>
        <taxon>Pseudomonadati</taxon>
        <taxon>Pseudomonadota</taxon>
        <taxon>Betaproteobacteria</taxon>
        <taxon>Burkholderiales</taxon>
        <taxon>Comamonadaceae</taxon>
        <taxon>Ottowia</taxon>
    </lineage>
</organism>
<protein>
    <submittedName>
        <fullName evidence="1">Uncharacterized protein</fullName>
    </submittedName>
</protein>
<dbReference type="AlphaFoldDB" id="A0A975CIV4"/>
<dbReference type="EMBL" id="CP071796">
    <property type="protein sequence ID" value="QTD46389.1"/>
    <property type="molecule type" value="Genomic_DNA"/>
</dbReference>
<dbReference type="Proteomes" id="UP000663903">
    <property type="component" value="Chromosome"/>
</dbReference>
<sequence>MKFRMQYTKKYEDLFNANDSMRQAIIKNCPSLLKSFDEWVIFVDPNINDPLRRSKSSWGSTRFSENRSRTQINYAFFNRQHGDPSHADILAHEFRHTMKVNFQMFRPGDEFRDPKVVPGEIDANKWAQDFWSNKCDCRN</sequence>
<accession>A0A975CIV4</accession>
<dbReference type="RefSeq" id="WP_208010288.1">
    <property type="nucleotide sequence ID" value="NZ_CP071796.1"/>
</dbReference>
<evidence type="ECO:0000313" key="2">
    <source>
        <dbReference type="Proteomes" id="UP000663903"/>
    </source>
</evidence>
<proteinExistence type="predicted"/>
<evidence type="ECO:0000313" key="1">
    <source>
        <dbReference type="EMBL" id="QTD46389.1"/>
    </source>
</evidence>
<gene>
    <name evidence="1" type="ORF">J1M35_05735</name>
</gene>